<dbReference type="EMBL" id="MU006561">
    <property type="protein sequence ID" value="KAF2751900.1"/>
    <property type="molecule type" value="Genomic_DNA"/>
</dbReference>
<dbReference type="OrthoDB" id="2205143at2759"/>
<dbReference type="Proteomes" id="UP000799440">
    <property type="component" value="Unassembled WGS sequence"/>
</dbReference>
<evidence type="ECO:0000256" key="3">
    <source>
        <dbReference type="SAM" id="MobiDB-lite"/>
    </source>
</evidence>
<protein>
    <submittedName>
        <fullName evidence="5">Gentisate 1,2-dioxygenase</fullName>
    </submittedName>
</protein>
<evidence type="ECO:0000259" key="4">
    <source>
        <dbReference type="Pfam" id="PF07883"/>
    </source>
</evidence>
<dbReference type="CDD" id="cd02216">
    <property type="entry name" value="cupin_GDO-like_N"/>
    <property type="match status" value="1"/>
</dbReference>
<dbReference type="CDD" id="cd06992">
    <property type="entry name" value="cupin_GDO-like_C"/>
    <property type="match status" value="1"/>
</dbReference>
<keyword evidence="1" id="KW-0223">Dioxygenase</keyword>
<accession>A0A6A6VQN1</accession>
<evidence type="ECO:0000256" key="2">
    <source>
        <dbReference type="ARBA" id="ARBA00023002"/>
    </source>
</evidence>
<dbReference type="InterPro" id="IPR011051">
    <property type="entry name" value="RmlC_Cupin_sf"/>
</dbReference>
<dbReference type="InterPro" id="IPR047183">
    <property type="entry name" value="GDO-like"/>
</dbReference>
<gene>
    <name evidence="5" type="ORF">M011DRAFT_463397</name>
</gene>
<dbReference type="Pfam" id="PF07883">
    <property type="entry name" value="Cupin_2"/>
    <property type="match status" value="1"/>
</dbReference>
<evidence type="ECO:0000256" key="1">
    <source>
        <dbReference type="ARBA" id="ARBA00022964"/>
    </source>
</evidence>
<organism evidence="5 6">
    <name type="scientific">Sporormia fimetaria CBS 119925</name>
    <dbReference type="NCBI Taxonomy" id="1340428"/>
    <lineage>
        <taxon>Eukaryota</taxon>
        <taxon>Fungi</taxon>
        <taxon>Dikarya</taxon>
        <taxon>Ascomycota</taxon>
        <taxon>Pezizomycotina</taxon>
        <taxon>Dothideomycetes</taxon>
        <taxon>Pleosporomycetidae</taxon>
        <taxon>Pleosporales</taxon>
        <taxon>Sporormiaceae</taxon>
        <taxon>Sporormia</taxon>
    </lineage>
</organism>
<feature type="region of interest" description="Disordered" evidence="3">
    <location>
        <begin position="1"/>
        <end position="20"/>
    </location>
</feature>
<keyword evidence="6" id="KW-1185">Reference proteome</keyword>
<evidence type="ECO:0000313" key="5">
    <source>
        <dbReference type="EMBL" id="KAF2751900.1"/>
    </source>
</evidence>
<keyword evidence="2" id="KW-0560">Oxidoreductase</keyword>
<reference evidence="5" key="1">
    <citation type="journal article" date="2020" name="Stud. Mycol.">
        <title>101 Dothideomycetes genomes: a test case for predicting lifestyles and emergence of pathogens.</title>
        <authorList>
            <person name="Haridas S."/>
            <person name="Albert R."/>
            <person name="Binder M."/>
            <person name="Bloem J."/>
            <person name="Labutti K."/>
            <person name="Salamov A."/>
            <person name="Andreopoulos B."/>
            <person name="Baker S."/>
            <person name="Barry K."/>
            <person name="Bills G."/>
            <person name="Bluhm B."/>
            <person name="Cannon C."/>
            <person name="Castanera R."/>
            <person name="Culley D."/>
            <person name="Daum C."/>
            <person name="Ezra D."/>
            <person name="Gonzalez J."/>
            <person name="Henrissat B."/>
            <person name="Kuo A."/>
            <person name="Liang C."/>
            <person name="Lipzen A."/>
            <person name="Lutzoni F."/>
            <person name="Magnuson J."/>
            <person name="Mondo S."/>
            <person name="Nolan M."/>
            <person name="Ohm R."/>
            <person name="Pangilinan J."/>
            <person name="Park H.-J."/>
            <person name="Ramirez L."/>
            <person name="Alfaro M."/>
            <person name="Sun H."/>
            <person name="Tritt A."/>
            <person name="Yoshinaga Y."/>
            <person name="Zwiers L.-H."/>
            <person name="Turgeon B."/>
            <person name="Goodwin S."/>
            <person name="Spatafora J."/>
            <person name="Crous P."/>
            <person name="Grigoriev I."/>
        </authorList>
    </citation>
    <scope>NUCLEOTIDE SEQUENCE</scope>
    <source>
        <strain evidence="5">CBS 119925</strain>
    </source>
</reference>
<dbReference type="InterPro" id="IPR014710">
    <property type="entry name" value="RmlC-like_jellyroll"/>
</dbReference>
<sequence>MSPSLTQPSDTQPPNLSTLPTILSGAATHHAYPLWTSMSKYNPPSPSPLATPHKWSYRAIRPYLVAASSHTTPAEAERRVLMLANPSIPRPNTTDTLYTGLQLVLPGETAPAHRHTAFAVRFIIEGEGGYTAIQGQRIRMQKHDVILTPSWCWHDHGKEEGSEGPMIWLDGLDIPLWMPGKLPVHFVEHYKEARYPAVDVEREESGLVFPWKEMRERLDGGGKEWVVQEYRARDGGYISKTIGASAERINAGGKSDLRQETASSIYHVVTGSGYSIINDERIDWTESDTFCIPAWYKYEHFVGPGETVYLYRFDDKPMLEAVGAYRSADMDVDSLAETKNMGGAASN</sequence>
<dbReference type="PANTHER" id="PTHR41517:SF1">
    <property type="entry name" value="CUPIN"/>
    <property type="match status" value="1"/>
</dbReference>
<dbReference type="SUPFAM" id="SSF51182">
    <property type="entry name" value="RmlC-like cupins"/>
    <property type="match status" value="1"/>
</dbReference>
<evidence type="ECO:0000313" key="6">
    <source>
        <dbReference type="Proteomes" id="UP000799440"/>
    </source>
</evidence>
<dbReference type="GO" id="GO:0051213">
    <property type="term" value="F:dioxygenase activity"/>
    <property type="evidence" value="ECO:0007669"/>
    <property type="project" value="UniProtKB-KW"/>
</dbReference>
<feature type="domain" description="Cupin type-2" evidence="4">
    <location>
        <begin position="101"/>
        <end position="170"/>
    </location>
</feature>
<proteinExistence type="predicted"/>
<dbReference type="Gene3D" id="2.60.120.10">
    <property type="entry name" value="Jelly Rolls"/>
    <property type="match status" value="1"/>
</dbReference>
<dbReference type="PANTHER" id="PTHR41517">
    <property type="entry name" value="1,2-DIOXYGENASE PROTEIN-RELATED"/>
    <property type="match status" value="1"/>
</dbReference>
<dbReference type="AlphaFoldDB" id="A0A6A6VQN1"/>
<name>A0A6A6VQN1_9PLEO</name>
<dbReference type="InterPro" id="IPR013096">
    <property type="entry name" value="Cupin_2"/>
</dbReference>